<evidence type="ECO:0000313" key="1">
    <source>
        <dbReference type="EMBL" id="MCU7694116.1"/>
    </source>
</evidence>
<protein>
    <submittedName>
        <fullName evidence="1">Uncharacterized protein</fullName>
    </submittedName>
</protein>
<dbReference type="EMBL" id="JAOTPL010000006">
    <property type="protein sequence ID" value="MCU7694116.1"/>
    <property type="molecule type" value="Genomic_DNA"/>
</dbReference>
<proteinExistence type="predicted"/>
<evidence type="ECO:0000313" key="2">
    <source>
        <dbReference type="Proteomes" id="UP001209317"/>
    </source>
</evidence>
<reference evidence="1" key="1">
    <citation type="submission" date="2022-10" db="EMBL/GenBank/DDBJ databases">
        <authorList>
            <person name="Kim H.S."/>
            <person name="Kim J.-S."/>
            <person name="Suh M.K."/>
            <person name="Eom M.K."/>
            <person name="Lee J.-S."/>
        </authorList>
    </citation>
    <scope>NUCLEOTIDE SEQUENCE</scope>
    <source>
        <strain evidence="1">LIP-5</strain>
    </source>
</reference>
<gene>
    <name evidence="1" type="ORF">OD355_06250</name>
</gene>
<sequence>MTSSFSQSTQDTKGVKGAEKIKQLKNVYMAKELELKNEEYSEFWLIYNRYEEALNKLWSENREDKNSFEGKKKELQKEYQPSFQKVLGSEQRAEKVYNAESRFRDMLKKELKGRKD</sequence>
<dbReference type="RefSeq" id="WP_263037601.1">
    <property type="nucleotide sequence ID" value="NZ_JAOTPL010000006.1"/>
</dbReference>
<comment type="caution">
    <text evidence="1">The sequence shown here is derived from an EMBL/GenBank/DDBJ whole genome shotgun (WGS) entry which is preliminary data.</text>
</comment>
<keyword evidence="2" id="KW-1185">Reference proteome</keyword>
<dbReference type="AlphaFoldDB" id="A0AAE3INA6"/>
<name>A0AAE3INA6_9BACT</name>
<dbReference type="Proteomes" id="UP001209317">
    <property type="component" value="Unassembled WGS sequence"/>
</dbReference>
<accession>A0AAE3INA6</accession>
<organism evidence="1 2">
    <name type="scientific">Haoranjiania flava</name>
    <dbReference type="NCBI Taxonomy" id="1856322"/>
    <lineage>
        <taxon>Bacteria</taxon>
        <taxon>Pseudomonadati</taxon>
        <taxon>Bacteroidota</taxon>
        <taxon>Chitinophagia</taxon>
        <taxon>Chitinophagales</taxon>
        <taxon>Chitinophagaceae</taxon>
        <taxon>Haoranjiania</taxon>
    </lineage>
</organism>